<protein>
    <submittedName>
        <fullName evidence="1">Uncharacterized protein</fullName>
    </submittedName>
</protein>
<gene>
    <name evidence="1" type="ORF">DVS81_09495</name>
</gene>
<accession>A0A369XR08</accession>
<evidence type="ECO:0000313" key="1">
    <source>
        <dbReference type="EMBL" id="RDE50849.1"/>
    </source>
</evidence>
<dbReference type="Proteomes" id="UP000253831">
    <property type="component" value="Unassembled WGS sequence"/>
</dbReference>
<sequence>MEIMMLKTITANYDSKTAVANVVDDLVNDGIPRDEIYRDDTAMQVKVMVPETGVAGIRELLKRHNPTNMN</sequence>
<comment type="caution">
    <text evidence="1">The sequence shown here is derived from an EMBL/GenBank/DDBJ whole genome shotgun (WGS) entry which is preliminary data.</text>
</comment>
<reference evidence="1 2" key="1">
    <citation type="submission" date="2018-05" db="EMBL/GenBank/DDBJ databases">
        <title>Integrated omic analyses show evidence that a Ca. Accumulibacter phosphatis strain performs denitrification under micro-aerobic conditions.</title>
        <authorList>
            <person name="Camejo P.Y."/>
            <person name="Katherine M.D."/>
            <person name="Daniel N.R."/>
        </authorList>
    </citation>
    <scope>NUCLEOTIDE SEQUENCE [LARGE SCALE GENOMIC DNA]</scope>
    <source>
        <strain evidence="1">UW-LDO-IC</strain>
    </source>
</reference>
<dbReference type="AlphaFoldDB" id="A0A369XR08"/>
<organism evidence="1 2">
    <name type="scientific">Candidatus Accumulibacter meliphilus</name>
    <dbReference type="NCBI Taxonomy" id="2211374"/>
    <lineage>
        <taxon>Bacteria</taxon>
        <taxon>Pseudomonadati</taxon>
        <taxon>Pseudomonadota</taxon>
        <taxon>Betaproteobacteria</taxon>
        <taxon>Candidatus Accumulibacter</taxon>
    </lineage>
</organism>
<name>A0A369XR08_9PROT</name>
<dbReference type="EMBL" id="QPGA01000014">
    <property type="protein sequence ID" value="RDE50849.1"/>
    <property type="molecule type" value="Genomic_DNA"/>
</dbReference>
<evidence type="ECO:0000313" key="2">
    <source>
        <dbReference type="Proteomes" id="UP000253831"/>
    </source>
</evidence>
<proteinExistence type="predicted"/>